<evidence type="ECO:0000313" key="4">
    <source>
        <dbReference type="EMBL" id="EGU32142.1"/>
    </source>
</evidence>
<dbReference type="EMBL" id="AFWF01000281">
    <property type="protein sequence ID" value="EGU32142.1"/>
    <property type="molecule type" value="Genomic_DNA"/>
</dbReference>
<reference evidence="4 5" key="1">
    <citation type="journal article" date="2012" name="Int. J. Syst. Evol. Microbiol.">
        <title>Vibrio caribbeanicus sp. nov., isolated from the marine sponge Scleritoderma cyanea.</title>
        <authorList>
            <person name="Hoffmann M."/>
            <person name="Monday S.R."/>
            <person name="Allard M.W."/>
            <person name="Strain E.A."/>
            <person name="Whittaker P."/>
            <person name="Naum M."/>
            <person name="McCarthy P.J."/>
            <person name="Lopez J.V."/>
            <person name="Fischer M."/>
            <person name="Brown E.W."/>
        </authorList>
    </citation>
    <scope>NUCLEOTIDE SEQUENCE [LARGE SCALE GENOMIC DNA]</scope>
    <source>
        <strain evidence="4 5">ATCC 700023</strain>
    </source>
</reference>
<evidence type="ECO:0000259" key="3">
    <source>
        <dbReference type="PROSITE" id="PS51668"/>
    </source>
</evidence>
<comment type="similarity">
    <text evidence="2">Belongs to the tRNA methyltransferase O family.</text>
</comment>
<gene>
    <name evidence="4" type="ORF">VII00023_22306</name>
</gene>
<dbReference type="PROSITE" id="PS01318">
    <property type="entry name" value="TSAA_1"/>
    <property type="match status" value="1"/>
</dbReference>
<evidence type="ECO:0000256" key="1">
    <source>
        <dbReference type="ARBA" id="ARBA00022691"/>
    </source>
</evidence>
<evidence type="ECO:0000313" key="5">
    <source>
        <dbReference type="Proteomes" id="UP000004605"/>
    </source>
</evidence>
<name>F9S6Z5_9VIBR</name>
<accession>F9S6Z5</accession>
<feature type="domain" description="TsaA-like" evidence="3">
    <location>
        <begin position="6"/>
        <end position="131"/>
    </location>
</feature>
<comment type="caution">
    <text evidence="4">The sequence shown here is derived from an EMBL/GenBank/DDBJ whole genome shotgun (WGS) entry which is preliminary data.</text>
</comment>
<dbReference type="AlphaFoldDB" id="F9S6Z5"/>
<protein>
    <recommendedName>
        <fullName evidence="3">TsaA-like domain-containing protein</fullName>
    </recommendedName>
</protein>
<dbReference type="SUPFAM" id="SSF118196">
    <property type="entry name" value="YaeB-like"/>
    <property type="match status" value="1"/>
</dbReference>
<keyword evidence="1" id="KW-0949">S-adenosyl-L-methionine</keyword>
<dbReference type="RefSeq" id="WP_006714256.1">
    <property type="nucleotide sequence ID" value="NZ_AFWF01000281.1"/>
</dbReference>
<dbReference type="PROSITE" id="PS51668">
    <property type="entry name" value="TSAA_2"/>
    <property type="match status" value="1"/>
</dbReference>
<dbReference type="PANTHER" id="PTHR12818:SF0">
    <property type="entry name" value="TRNA (ADENINE(37)-N6)-METHYLTRANSFERASE"/>
    <property type="match status" value="1"/>
</dbReference>
<dbReference type="CDD" id="cd09281">
    <property type="entry name" value="UPF0066"/>
    <property type="match status" value="1"/>
</dbReference>
<dbReference type="PANTHER" id="PTHR12818">
    <property type="entry name" value="TRNA (ADENINE(37)-N6)-METHYLTRANSFERASE"/>
    <property type="match status" value="1"/>
</dbReference>
<dbReference type="NCBIfam" id="TIGR00104">
    <property type="entry name" value="tRNA_TsaA"/>
    <property type="match status" value="1"/>
</dbReference>
<dbReference type="Pfam" id="PF01980">
    <property type="entry name" value="TrmO_N"/>
    <property type="match status" value="1"/>
</dbReference>
<dbReference type="OrthoDB" id="9804309at2"/>
<dbReference type="InterPro" id="IPR023368">
    <property type="entry name" value="UPF0066_cons_site"/>
</dbReference>
<organism evidence="4 5">
    <name type="scientific">Vibrio ichthyoenteri ATCC 700023</name>
    <dbReference type="NCBI Taxonomy" id="870968"/>
    <lineage>
        <taxon>Bacteria</taxon>
        <taxon>Pseudomonadati</taxon>
        <taxon>Pseudomonadota</taxon>
        <taxon>Gammaproteobacteria</taxon>
        <taxon>Vibrionales</taxon>
        <taxon>Vibrionaceae</taxon>
        <taxon>Vibrio</taxon>
    </lineage>
</organism>
<dbReference type="InterPro" id="IPR036414">
    <property type="entry name" value="YaeB_N_sf"/>
</dbReference>
<dbReference type="InterPro" id="IPR040372">
    <property type="entry name" value="YaeB-like"/>
</dbReference>
<dbReference type="InterPro" id="IPR036413">
    <property type="entry name" value="YaeB-like_sf"/>
</dbReference>
<keyword evidence="5" id="KW-1185">Reference proteome</keyword>
<dbReference type="Proteomes" id="UP000004605">
    <property type="component" value="Unassembled WGS sequence"/>
</dbReference>
<sequence>MTQATLDYIGTIRTPYHSLEQCPNNIQPDGPDCQLILSDRYVQGLEGLKAGDDILVLYWLAQGRRNLVLQNGAKNQERGVFSLRSPHRPNPIGAAVVPIDSLQNGIIVVKGLDCLDNTPIIDIKPAIYREK</sequence>
<evidence type="ECO:0000256" key="2">
    <source>
        <dbReference type="ARBA" id="ARBA00033753"/>
    </source>
</evidence>
<dbReference type="Gene3D" id="2.40.30.70">
    <property type="entry name" value="YaeB-like"/>
    <property type="match status" value="1"/>
</dbReference>
<dbReference type="InterPro" id="IPR023370">
    <property type="entry name" value="TrmO-like_N"/>
</dbReference>
<proteinExistence type="inferred from homology"/>